<evidence type="ECO:0000259" key="4">
    <source>
        <dbReference type="Pfam" id="PF01225"/>
    </source>
</evidence>
<feature type="domain" description="Mur ligase N-terminal catalytic" evidence="4">
    <location>
        <begin position="38"/>
        <end position="84"/>
    </location>
</feature>
<dbReference type="PANTHER" id="PTHR43024:SF1">
    <property type="entry name" value="UDP-N-ACETYLMURAMOYL-TRIPEPTIDE--D-ALANYL-D-ALANINE LIGASE"/>
    <property type="match status" value="1"/>
</dbReference>
<dbReference type="RefSeq" id="WP_228856178.1">
    <property type="nucleotide sequence ID" value="NZ_AP024086.1"/>
</dbReference>
<dbReference type="InterPro" id="IPR051046">
    <property type="entry name" value="MurCDEF_CellWall_CoF430Synth"/>
</dbReference>
<evidence type="ECO:0000256" key="3">
    <source>
        <dbReference type="ARBA" id="ARBA00022840"/>
    </source>
</evidence>
<keyword evidence="3" id="KW-0067">ATP-binding</keyword>
<gene>
    <name evidence="5" type="ORF">DGMP_07000</name>
</gene>
<dbReference type="InterPro" id="IPR000713">
    <property type="entry name" value="Mur_ligase_N"/>
</dbReference>
<keyword evidence="2" id="KW-0547">Nucleotide-binding</keyword>
<evidence type="ECO:0000256" key="1">
    <source>
        <dbReference type="ARBA" id="ARBA00022598"/>
    </source>
</evidence>
<protein>
    <recommendedName>
        <fullName evidence="4">Mur ligase N-terminal catalytic domain-containing protein</fullName>
    </recommendedName>
</protein>
<organism evidence="5 6">
    <name type="scientific">Desulfomarina profundi</name>
    <dbReference type="NCBI Taxonomy" id="2772557"/>
    <lineage>
        <taxon>Bacteria</taxon>
        <taxon>Pseudomonadati</taxon>
        <taxon>Thermodesulfobacteriota</taxon>
        <taxon>Desulfobulbia</taxon>
        <taxon>Desulfobulbales</taxon>
        <taxon>Desulfobulbaceae</taxon>
        <taxon>Desulfomarina</taxon>
    </lineage>
</organism>
<evidence type="ECO:0000256" key="2">
    <source>
        <dbReference type="ARBA" id="ARBA00022741"/>
    </source>
</evidence>
<keyword evidence="1" id="KW-0436">Ligase</keyword>
<dbReference type="GO" id="GO:0005524">
    <property type="term" value="F:ATP binding"/>
    <property type="evidence" value="ECO:0007669"/>
    <property type="project" value="UniProtKB-KW"/>
</dbReference>
<dbReference type="EMBL" id="AP024086">
    <property type="protein sequence ID" value="BCL60007.1"/>
    <property type="molecule type" value="Genomic_DNA"/>
</dbReference>
<dbReference type="Pfam" id="PF01225">
    <property type="entry name" value="Mur_ligase"/>
    <property type="match status" value="1"/>
</dbReference>
<dbReference type="AlphaFoldDB" id="A0A8D5JKY7"/>
<keyword evidence="6" id="KW-1185">Reference proteome</keyword>
<dbReference type="PANTHER" id="PTHR43024">
    <property type="entry name" value="UDP-N-ACETYLMURAMOYL-TRIPEPTIDE--D-ALANYL-D-ALANINE LIGASE"/>
    <property type="match status" value="1"/>
</dbReference>
<accession>A0A8D5JKY7</accession>
<reference evidence="5" key="1">
    <citation type="submission" date="2020-09" db="EMBL/GenBank/DDBJ databases">
        <title>Desulfogranum mesoprofundum gen. nov., sp. nov., a novel mesophilic, sulfate-reducing chemolithoautotroph isolated from a deep-sea hydrothermal vent chimney in the Suiyo Seamount.</title>
        <authorList>
            <person name="Hashimoto Y."/>
            <person name="Nakagawa S."/>
        </authorList>
    </citation>
    <scope>NUCLEOTIDE SEQUENCE</scope>
    <source>
        <strain evidence="5">KT2</strain>
    </source>
</reference>
<dbReference type="KEGG" id="dbk:DGMP_07000"/>
<proteinExistence type="predicted"/>
<dbReference type="Proteomes" id="UP000826725">
    <property type="component" value="Chromosome"/>
</dbReference>
<dbReference type="GO" id="GO:0016881">
    <property type="term" value="F:acid-amino acid ligase activity"/>
    <property type="evidence" value="ECO:0007669"/>
    <property type="project" value="InterPro"/>
</dbReference>
<evidence type="ECO:0000313" key="6">
    <source>
        <dbReference type="Proteomes" id="UP000826725"/>
    </source>
</evidence>
<evidence type="ECO:0000313" key="5">
    <source>
        <dbReference type="EMBL" id="BCL60007.1"/>
    </source>
</evidence>
<sequence>MNTGNTPSPQLPLQSLLKGIQYRVGTDKDARIIERTVISGVTSDSRKAAPGMLFVALDGSRFDGHDFIVAAIENGCIAVLCEKGRAGTYRQIGRGF</sequence>
<name>A0A8D5JKY7_9BACT</name>